<dbReference type="GO" id="GO:0006397">
    <property type="term" value="P:mRNA processing"/>
    <property type="evidence" value="ECO:0007669"/>
    <property type="project" value="UniProtKB-KW"/>
</dbReference>
<dbReference type="PANTHER" id="PTHR12341">
    <property type="entry name" value="5'-&gt;3' EXORIBONUCLEASE"/>
    <property type="match status" value="1"/>
</dbReference>
<dbReference type="SMART" id="SM00343">
    <property type="entry name" value="ZnF_C2HC"/>
    <property type="match status" value="2"/>
</dbReference>
<keyword evidence="6" id="KW-0862">Zinc</keyword>
<dbReference type="GO" id="GO:0000956">
    <property type="term" value="P:nuclear-transcribed mRNA catabolic process"/>
    <property type="evidence" value="ECO:0007669"/>
    <property type="project" value="TreeGrafter"/>
</dbReference>
<dbReference type="CDD" id="cd18673">
    <property type="entry name" value="PIN_XRN1-2-like"/>
    <property type="match status" value="1"/>
</dbReference>
<evidence type="ECO:0000313" key="10">
    <source>
        <dbReference type="Proteomes" id="UP000626092"/>
    </source>
</evidence>
<evidence type="ECO:0000256" key="4">
    <source>
        <dbReference type="ARBA" id="ARBA00022801"/>
    </source>
</evidence>
<evidence type="ECO:0000313" key="9">
    <source>
        <dbReference type="EMBL" id="KAF7137365.1"/>
    </source>
</evidence>
<protein>
    <recommendedName>
        <fullName evidence="8">CCHC-type domain-containing protein</fullName>
    </recommendedName>
</protein>
<keyword evidence="5" id="KW-0269">Exonuclease</keyword>
<evidence type="ECO:0000259" key="8">
    <source>
        <dbReference type="PROSITE" id="PS50158"/>
    </source>
</evidence>
<evidence type="ECO:0000256" key="7">
    <source>
        <dbReference type="SAM" id="MobiDB-lite"/>
    </source>
</evidence>
<dbReference type="InterPro" id="IPR017151">
    <property type="entry name" value="Xrn2/3/4"/>
</dbReference>
<feature type="region of interest" description="Disordered" evidence="7">
    <location>
        <begin position="1252"/>
        <end position="1275"/>
    </location>
</feature>
<evidence type="ECO:0000256" key="6">
    <source>
        <dbReference type="PROSITE-ProRule" id="PRU00047"/>
    </source>
</evidence>
<keyword evidence="4" id="KW-0378">Hydrolase</keyword>
<dbReference type="Pfam" id="PF03159">
    <property type="entry name" value="XRN_N"/>
    <property type="match status" value="2"/>
</dbReference>
<reference evidence="9" key="1">
    <citation type="submission" date="2019-11" db="EMBL/GenBank/DDBJ databases">
        <authorList>
            <person name="Liu Y."/>
            <person name="Hou J."/>
            <person name="Li T.-Q."/>
            <person name="Guan C.-H."/>
            <person name="Wu X."/>
            <person name="Wu H.-Z."/>
            <person name="Ling F."/>
            <person name="Zhang R."/>
            <person name="Shi X.-G."/>
            <person name="Ren J.-P."/>
            <person name="Chen E.-F."/>
            <person name="Sun J.-M."/>
        </authorList>
    </citation>
    <scope>NUCLEOTIDE SEQUENCE</scope>
    <source>
        <strain evidence="9">Adult_tree_wgs_1</strain>
        <tissue evidence="9">Leaves</tissue>
    </source>
</reference>
<feature type="compositionally biased region" description="Polar residues" evidence="7">
    <location>
        <begin position="1086"/>
        <end position="1109"/>
    </location>
</feature>
<accession>A0A834GN67</accession>
<keyword evidence="3" id="KW-0540">Nuclease</keyword>
<proteinExistence type="inferred from homology"/>
<dbReference type="SUPFAM" id="SSF57756">
    <property type="entry name" value="Retrovirus zinc finger-like domains"/>
    <property type="match status" value="1"/>
</dbReference>
<evidence type="ECO:0000256" key="5">
    <source>
        <dbReference type="ARBA" id="ARBA00022839"/>
    </source>
</evidence>
<feature type="region of interest" description="Disordered" evidence="7">
    <location>
        <begin position="1086"/>
        <end position="1122"/>
    </location>
</feature>
<dbReference type="Proteomes" id="UP000626092">
    <property type="component" value="Unassembled WGS sequence"/>
</dbReference>
<comment type="similarity">
    <text evidence="1">Belongs to the 5'-3' exonuclease family. XRN2/RAT1 subfamily.</text>
</comment>
<dbReference type="InterPro" id="IPR041412">
    <property type="entry name" value="Xrn1_helical"/>
</dbReference>
<dbReference type="InterPro" id="IPR001878">
    <property type="entry name" value="Znf_CCHC"/>
</dbReference>
<dbReference type="GO" id="GO:0004534">
    <property type="term" value="F:5'-3' RNA exonuclease activity"/>
    <property type="evidence" value="ECO:0007669"/>
    <property type="project" value="InterPro"/>
</dbReference>
<feature type="domain" description="CCHC-type" evidence="8">
    <location>
        <begin position="469"/>
        <end position="484"/>
    </location>
</feature>
<dbReference type="Gene3D" id="3.40.50.12390">
    <property type="match status" value="2"/>
</dbReference>
<dbReference type="Pfam" id="PF00098">
    <property type="entry name" value="zf-CCHC"/>
    <property type="match status" value="1"/>
</dbReference>
<keyword evidence="6" id="KW-0479">Metal-binding</keyword>
<feature type="domain" description="CCHC-type" evidence="8">
    <location>
        <begin position="227"/>
        <end position="242"/>
    </location>
</feature>
<dbReference type="InterPro" id="IPR036875">
    <property type="entry name" value="Znf_CCHC_sf"/>
</dbReference>
<dbReference type="PROSITE" id="PS50158">
    <property type="entry name" value="ZF_CCHC"/>
    <property type="match status" value="2"/>
</dbReference>
<dbReference type="GO" id="GO:0003723">
    <property type="term" value="F:RNA binding"/>
    <property type="evidence" value="ECO:0007669"/>
    <property type="project" value="TreeGrafter"/>
</dbReference>
<dbReference type="PIRSF" id="PIRSF037239">
    <property type="entry name" value="Exonuclease_Xrn2"/>
    <property type="match status" value="1"/>
</dbReference>
<gene>
    <name evidence="9" type="ORF">RHSIM_Rhsim07G0176100</name>
</gene>
<dbReference type="Gene3D" id="1.25.40.1050">
    <property type="match status" value="1"/>
</dbReference>
<dbReference type="InterPro" id="IPR004859">
    <property type="entry name" value="Xrn1_N"/>
</dbReference>
<dbReference type="PANTHER" id="PTHR12341:SF74">
    <property type="entry name" value="5'-3' EXORIBONUCLEASE 4"/>
    <property type="match status" value="1"/>
</dbReference>
<name>A0A834GN67_RHOSS</name>
<dbReference type="OrthoDB" id="372487at2759"/>
<dbReference type="GO" id="GO:0005634">
    <property type="term" value="C:nucleus"/>
    <property type="evidence" value="ECO:0007669"/>
    <property type="project" value="InterPro"/>
</dbReference>
<keyword evidence="2" id="KW-0507">mRNA processing</keyword>
<evidence type="ECO:0000256" key="2">
    <source>
        <dbReference type="ARBA" id="ARBA00022664"/>
    </source>
</evidence>
<organism evidence="9 10">
    <name type="scientific">Rhododendron simsii</name>
    <name type="common">Sims's rhododendron</name>
    <dbReference type="NCBI Taxonomy" id="118357"/>
    <lineage>
        <taxon>Eukaryota</taxon>
        <taxon>Viridiplantae</taxon>
        <taxon>Streptophyta</taxon>
        <taxon>Embryophyta</taxon>
        <taxon>Tracheophyta</taxon>
        <taxon>Spermatophyta</taxon>
        <taxon>Magnoliopsida</taxon>
        <taxon>eudicotyledons</taxon>
        <taxon>Gunneridae</taxon>
        <taxon>Pentapetalae</taxon>
        <taxon>asterids</taxon>
        <taxon>Ericales</taxon>
        <taxon>Ericaceae</taxon>
        <taxon>Ericoideae</taxon>
        <taxon>Rhodoreae</taxon>
        <taxon>Rhododendron</taxon>
    </lineage>
</organism>
<comment type="caution">
    <text evidence="9">The sequence shown here is derived from an EMBL/GenBank/DDBJ whole genome shotgun (WGS) entry which is preliminary data.</text>
</comment>
<dbReference type="FunFam" id="1.25.40.1050:FF:000002">
    <property type="entry name" value="5'-3' exoribonuclease"/>
    <property type="match status" value="1"/>
</dbReference>
<dbReference type="Pfam" id="PF17846">
    <property type="entry name" value="XRN_M"/>
    <property type="match status" value="2"/>
</dbReference>
<evidence type="ECO:0000256" key="3">
    <source>
        <dbReference type="ARBA" id="ARBA00022722"/>
    </source>
</evidence>
<dbReference type="GO" id="GO:0008270">
    <property type="term" value="F:zinc ion binding"/>
    <property type="evidence" value="ECO:0007669"/>
    <property type="project" value="UniProtKB-KW"/>
</dbReference>
<dbReference type="EMBL" id="WJXA01000007">
    <property type="protein sequence ID" value="KAF7137365.1"/>
    <property type="molecule type" value="Genomic_DNA"/>
</dbReference>
<sequence>MGVPAFYRWLADRYPKSIADVVEEEPRQGPNGVLLPVDVSKPNPNGMEFDNLYLDMNGIIHPCFHPEGKLGLLKAVDGLKESDVVVLRPRASGFQGFEVHASPAARLGVPRPQRCALPHLIASVCGFKTPVGSSHLDSLILVSEKIKILRLLSEVFFKMVTNAELDEKIQSHGDRIQSIEQYTNGLKTTIEDQREENNEHFHRLEDMVAKPALQCLETLDEKSKSTCFKCDDKGHIGGTCPNRRVTLAVQDSEDEENANEENKEPAPTTYDDVFKLIFDYIDHLFSLVRPRKLLYMAIDGVAPRAKMNQQRSRRFRAAKDAAAAVEAEEERLRNEFELEGKNQTPTETSDSNVITPGTEFMAMLSVGLQYHIQSRLNHNPGWWSTKFIDGAALGDYLKVILSDSNVPGEGEHKIMSYIRLQRNLPGFNPNTRHCLYGLDADLIMLSLATHEVHFSILREVITLPGQQEKCFLCGQVGHLAADCRGRPGGQDVDMNGKVVDNTPIHKKKYQFLNIWVLREYLQYDLEIPNPPFEISFERLVDDFVFLCFFVGNDFLPHMPTLEIREGAINLLMHVYRKEFAAMGGYLTDAGESFSVVLANDPPVWLSFFSVKLADNTWASTPQPESTHSSVLLDRVEHFIQSVAFFEEQIFLKRTRIQQAMDNNEGMKLKTRKEASEELPAPDKVKLGEPGYKERYYAEKFEVSDPEKIDEIRKDTLGQISGKIKLKNVIQVISIGRRIGFATYAFGTYAGLVDIDIDNEILVKLFVDSFNSIVSRLECFSAILHVIIMFVSRYVEGLCWVCRYYYQGVCSWLWFYPYHYAPFASDLKGLADLEITFFLGEPFKPFDQLMGTLPAASSSALPEEYRRLMTDPASPILEFYPSEFEIDMNGKRFAWQGIAKLPFIDEKKLLAETKKLEGTLKEEERLRNSVMHDLLYVHTSHPLAAQVTLYYHFFYQLAPHQRYPWPIDTNVSGGMNGYLWLSLRNGYMNVVPSPVSGLQDVCYNQTLNVTYLNPPSHKHIPEHPKGTLLPGKNLGPLDIKPFPGLWHEDNGGRRQQSRERPRVPGAMSIPQLGEAAHRLLKNTLNLKSNHNNFGSGEQTSYRNAASNQVHNRPRATGSSGYGRRFVEDRSSYCGNYDQGNGIAGSPRPAFSPFELKASQQSLRTQDRYLNQEQQTVSPYMVQGNTQKFRRQDGYLHQEEQRHSLQDGMSALTIEEISTKPPALMSPRISNSGQFPSNRNQFVQNIGPLPSPPPKWIIRQPAGNSGTCHKQQTSSAATYDKQVKNLCQAKSQEPPEFL</sequence>
<dbReference type="InterPro" id="IPR027073">
    <property type="entry name" value="5_3_exoribonuclease"/>
</dbReference>
<feature type="compositionally biased region" description="Polar residues" evidence="7">
    <location>
        <begin position="1260"/>
        <end position="1275"/>
    </location>
</feature>
<keyword evidence="10" id="KW-1185">Reference proteome</keyword>
<evidence type="ECO:0000256" key="1">
    <source>
        <dbReference type="ARBA" id="ARBA00006994"/>
    </source>
</evidence>
<keyword evidence="6" id="KW-0863">Zinc-finger</keyword>